<sequence length="71" mass="8198">MCDRTLEILQAIALFNEPQRCRGHRGKKRGDRVCYESTIRLWLYHSNSKNSDSKSLYPLMTRVISIPSSLG</sequence>
<dbReference type="Proteomes" id="UP000326678">
    <property type="component" value="Chromosome Gxm1"/>
</dbReference>
<dbReference type="KEGG" id="nsh:GXM_06037"/>
<organism evidence="1 2">
    <name type="scientific">Nostoc sphaeroides CCNUC1</name>
    <dbReference type="NCBI Taxonomy" id="2653204"/>
    <lineage>
        <taxon>Bacteria</taxon>
        <taxon>Bacillati</taxon>
        <taxon>Cyanobacteriota</taxon>
        <taxon>Cyanophyceae</taxon>
        <taxon>Nostocales</taxon>
        <taxon>Nostocaceae</taxon>
        <taxon>Nostoc</taxon>
    </lineage>
</organism>
<keyword evidence="2" id="KW-1185">Reference proteome</keyword>
<dbReference type="AlphaFoldDB" id="A0A5P8W701"/>
<gene>
    <name evidence="1" type="ORF">GXM_06037</name>
</gene>
<reference evidence="1 2" key="1">
    <citation type="submission" date="2019-10" db="EMBL/GenBank/DDBJ databases">
        <title>Genomic and transcriptomic insights into the perfect genentic adaptation of a filamentous nitrogen-fixing cyanobacterium to rice fields.</title>
        <authorList>
            <person name="Chen Z."/>
        </authorList>
    </citation>
    <scope>NUCLEOTIDE SEQUENCE [LARGE SCALE GENOMIC DNA]</scope>
    <source>
        <strain evidence="1">CCNUC1</strain>
    </source>
</reference>
<dbReference type="EMBL" id="CP045226">
    <property type="protein sequence ID" value="QFS48543.1"/>
    <property type="molecule type" value="Genomic_DNA"/>
</dbReference>
<protein>
    <submittedName>
        <fullName evidence="1">Uncharacterized protein</fullName>
    </submittedName>
</protein>
<name>A0A5P8W701_9NOSO</name>
<evidence type="ECO:0000313" key="2">
    <source>
        <dbReference type="Proteomes" id="UP000326678"/>
    </source>
</evidence>
<evidence type="ECO:0000313" key="1">
    <source>
        <dbReference type="EMBL" id="QFS48543.1"/>
    </source>
</evidence>
<proteinExistence type="predicted"/>
<accession>A0A5P8W701</accession>